<feature type="region of interest" description="Disordered" evidence="1">
    <location>
        <begin position="1"/>
        <end position="27"/>
    </location>
</feature>
<accession>A0AAU9JL02</accession>
<dbReference type="AlphaFoldDB" id="A0AAU9JL02"/>
<evidence type="ECO:0000313" key="2">
    <source>
        <dbReference type="EMBL" id="CAG9325774.1"/>
    </source>
</evidence>
<comment type="caution">
    <text evidence="2">The sequence shown here is derived from an EMBL/GenBank/DDBJ whole genome shotgun (WGS) entry which is preliminary data.</text>
</comment>
<protein>
    <submittedName>
        <fullName evidence="2">Uncharacterized protein</fullName>
    </submittedName>
</protein>
<dbReference type="EMBL" id="CAJZBQ010000039">
    <property type="protein sequence ID" value="CAG9325774.1"/>
    <property type="molecule type" value="Genomic_DNA"/>
</dbReference>
<reference evidence="2" key="1">
    <citation type="submission" date="2021-09" db="EMBL/GenBank/DDBJ databases">
        <authorList>
            <consortium name="AG Swart"/>
            <person name="Singh M."/>
            <person name="Singh A."/>
            <person name="Seah K."/>
            <person name="Emmerich C."/>
        </authorList>
    </citation>
    <scope>NUCLEOTIDE SEQUENCE</scope>
    <source>
        <strain evidence="2">ATCC30299</strain>
    </source>
</reference>
<evidence type="ECO:0000313" key="3">
    <source>
        <dbReference type="Proteomes" id="UP001162131"/>
    </source>
</evidence>
<gene>
    <name evidence="2" type="ORF">BSTOLATCC_MIC39825</name>
</gene>
<keyword evidence="3" id="KW-1185">Reference proteome</keyword>
<sequence length="131" mass="15705">MVRTKNSTSEKSKPIVPNPQGSWTPMDNYLESAQENIELDHGYFIRKINDESLDHDEYELVLLTWGRIKASYWTEDEEEDVKQPKPTKKRKKKWNEWSDFRTSEKGHQLFCSKWSLFQVWIRQSCISIKSY</sequence>
<organism evidence="2 3">
    <name type="scientific">Blepharisma stoltei</name>
    <dbReference type="NCBI Taxonomy" id="1481888"/>
    <lineage>
        <taxon>Eukaryota</taxon>
        <taxon>Sar</taxon>
        <taxon>Alveolata</taxon>
        <taxon>Ciliophora</taxon>
        <taxon>Postciliodesmatophora</taxon>
        <taxon>Heterotrichea</taxon>
        <taxon>Heterotrichida</taxon>
        <taxon>Blepharismidae</taxon>
        <taxon>Blepharisma</taxon>
    </lineage>
</organism>
<feature type="region of interest" description="Disordered" evidence="1">
    <location>
        <begin position="75"/>
        <end position="94"/>
    </location>
</feature>
<proteinExistence type="predicted"/>
<dbReference type="Proteomes" id="UP001162131">
    <property type="component" value="Unassembled WGS sequence"/>
</dbReference>
<evidence type="ECO:0000256" key="1">
    <source>
        <dbReference type="SAM" id="MobiDB-lite"/>
    </source>
</evidence>
<name>A0AAU9JL02_9CILI</name>